<dbReference type="AlphaFoldDB" id="A0A0F5LSS8"/>
<dbReference type="EMBL" id="LAJF01000060">
    <property type="protein sequence ID" value="KKB85194.1"/>
    <property type="molecule type" value="Genomic_DNA"/>
</dbReference>
<evidence type="ECO:0000256" key="1">
    <source>
        <dbReference type="SAM" id="Phobius"/>
    </source>
</evidence>
<keyword evidence="1" id="KW-0812">Transmembrane</keyword>
<keyword evidence="4" id="KW-1185">Reference proteome</keyword>
<evidence type="ECO:0000313" key="4">
    <source>
        <dbReference type="Proteomes" id="UP000033608"/>
    </source>
</evidence>
<dbReference type="Proteomes" id="UP000184533">
    <property type="component" value="Unassembled WGS sequence"/>
</dbReference>
<organism evidence="2 4">
    <name type="scientific">Devosia limi DSM 17137</name>
    <dbReference type="NCBI Taxonomy" id="1121477"/>
    <lineage>
        <taxon>Bacteria</taxon>
        <taxon>Pseudomonadati</taxon>
        <taxon>Pseudomonadota</taxon>
        <taxon>Alphaproteobacteria</taxon>
        <taxon>Hyphomicrobiales</taxon>
        <taxon>Devosiaceae</taxon>
        <taxon>Devosia</taxon>
    </lineage>
</organism>
<dbReference type="RefSeq" id="WP_046134711.1">
    <property type="nucleotide sequence ID" value="NZ_FQVC01000013.1"/>
</dbReference>
<protein>
    <recommendedName>
        <fullName evidence="6">DUF2214 domain-containing protein</fullName>
    </recommendedName>
</protein>
<feature type="transmembrane region" description="Helical" evidence="1">
    <location>
        <begin position="97"/>
        <end position="118"/>
    </location>
</feature>
<reference evidence="2 4" key="1">
    <citation type="submission" date="2015-03" db="EMBL/GenBank/DDBJ databases">
        <authorList>
            <person name="Hassan Y.I."/>
            <person name="Lepp D."/>
            <person name="Zhou T."/>
        </authorList>
    </citation>
    <scope>NUCLEOTIDE SEQUENCE [LARGE SCALE GENOMIC DNA]</scope>
    <source>
        <strain evidence="2 4">DSM 17137</strain>
    </source>
</reference>
<gene>
    <name evidence="3" type="ORF">SAMN02745223_03459</name>
    <name evidence="2" type="ORF">VW29_07675</name>
</gene>
<feature type="transmembrane region" description="Helical" evidence="1">
    <location>
        <begin position="29"/>
        <end position="52"/>
    </location>
</feature>
<keyword evidence="1" id="KW-0472">Membrane</keyword>
<dbReference type="OrthoDB" id="118399at2"/>
<keyword evidence="1" id="KW-1133">Transmembrane helix</keyword>
<proteinExistence type="predicted"/>
<dbReference type="STRING" id="1121477.SAMN02745223_03459"/>
<name>A0A0F5LSS8_9HYPH</name>
<evidence type="ECO:0000313" key="2">
    <source>
        <dbReference type="EMBL" id="KKB85194.1"/>
    </source>
</evidence>
<dbReference type="EMBL" id="FQVC01000013">
    <property type="protein sequence ID" value="SHF75605.1"/>
    <property type="molecule type" value="Genomic_DNA"/>
</dbReference>
<dbReference type="PATRIC" id="fig|1121477.3.peg.2624"/>
<evidence type="ECO:0000313" key="3">
    <source>
        <dbReference type="EMBL" id="SHF75605.1"/>
    </source>
</evidence>
<feature type="transmembrane region" description="Helical" evidence="1">
    <location>
        <begin position="130"/>
        <end position="152"/>
    </location>
</feature>
<reference evidence="3 5" key="2">
    <citation type="submission" date="2016-11" db="EMBL/GenBank/DDBJ databases">
        <authorList>
            <person name="Jaros S."/>
            <person name="Januszkiewicz K."/>
            <person name="Wedrychowicz H."/>
        </authorList>
    </citation>
    <scope>NUCLEOTIDE SEQUENCE [LARGE SCALE GENOMIC DNA]</scope>
    <source>
        <strain evidence="3 5">DSM 17137</strain>
    </source>
</reference>
<evidence type="ECO:0000313" key="5">
    <source>
        <dbReference type="Proteomes" id="UP000184533"/>
    </source>
</evidence>
<feature type="transmembrane region" description="Helical" evidence="1">
    <location>
        <begin position="64"/>
        <end position="85"/>
    </location>
</feature>
<evidence type="ECO:0008006" key="6">
    <source>
        <dbReference type="Google" id="ProtNLM"/>
    </source>
</evidence>
<sequence>MIGLLEALEASAPASFLRGSFIVYPLVNALHILAIGALLTCALLMDLAILGIGRRLPAAAAVRYLRPVAILALLVAVLSGALLFSVQPLDYVGNPAFRLKLLLLAVALLNAGVFVLLQGRLSPNRAPMRVLALASLLLWPSVLVAGRFIGFLG</sequence>
<accession>A0A0F5LSS8</accession>
<dbReference type="Proteomes" id="UP000033608">
    <property type="component" value="Unassembled WGS sequence"/>
</dbReference>